<dbReference type="InterPro" id="IPR009061">
    <property type="entry name" value="DNA-bd_dom_put_sf"/>
</dbReference>
<keyword evidence="2" id="KW-1185">Reference proteome</keyword>
<reference evidence="1 2" key="1">
    <citation type="submission" date="2015-05" db="EMBL/GenBank/DDBJ databases">
        <title>Genome sequencing and analysis of members of genus Stenotrophomonas.</title>
        <authorList>
            <person name="Patil P.P."/>
            <person name="Midha S."/>
            <person name="Patil P.B."/>
        </authorList>
    </citation>
    <scope>NUCLEOTIDE SEQUENCE [LARGE SCALE GENOMIC DNA]</scope>
    <source>
        <strain evidence="1 2">DSM 18941</strain>
    </source>
</reference>
<dbReference type="PATRIC" id="fig|405446.3.peg.1889"/>
<sequence length="90" mass="9805">MDSLRATLDGRADATAAQLRQQAEQQGMWLSADGRIGEADLAKLIGISPGTLANKRREGTAPDSFSLGGGRHKITYRLSDAARWLESHRR</sequence>
<protein>
    <recommendedName>
        <fullName evidence="3">Helix-turn-helix domain-containing protein</fullName>
    </recommendedName>
</protein>
<organism evidence="1 2">
    <name type="scientific">Stenotrophomonas terrae</name>
    <dbReference type="NCBI Taxonomy" id="405446"/>
    <lineage>
        <taxon>Bacteria</taxon>
        <taxon>Pseudomonadati</taxon>
        <taxon>Pseudomonadota</taxon>
        <taxon>Gammaproteobacteria</taxon>
        <taxon>Lysobacterales</taxon>
        <taxon>Lysobacteraceae</taxon>
        <taxon>Stenotrophomonas</taxon>
    </lineage>
</organism>
<comment type="caution">
    <text evidence="1">The sequence shown here is derived from an EMBL/GenBank/DDBJ whole genome shotgun (WGS) entry which is preliminary data.</text>
</comment>
<evidence type="ECO:0000313" key="2">
    <source>
        <dbReference type="Proteomes" id="UP000051863"/>
    </source>
</evidence>
<proteinExistence type="predicted"/>
<dbReference type="Proteomes" id="UP000051863">
    <property type="component" value="Unassembled WGS sequence"/>
</dbReference>
<evidence type="ECO:0008006" key="3">
    <source>
        <dbReference type="Google" id="ProtNLM"/>
    </source>
</evidence>
<gene>
    <name evidence="1" type="ORF">ABB27_11925</name>
</gene>
<evidence type="ECO:0000313" key="1">
    <source>
        <dbReference type="EMBL" id="KRG66979.1"/>
    </source>
</evidence>
<dbReference type="AlphaFoldDB" id="A0A0R0CPP3"/>
<dbReference type="SUPFAM" id="SSF46955">
    <property type="entry name" value="Putative DNA-binding domain"/>
    <property type="match status" value="1"/>
</dbReference>
<accession>A0A0R0CPP3</accession>
<name>A0A0R0CPP3_9GAMM</name>
<dbReference type="EMBL" id="LDJJ01000037">
    <property type="protein sequence ID" value="KRG66979.1"/>
    <property type="molecule type" value="Genomic_DNA"/>
</dbReference>